<comment type="caution">
    <text evidence="1">The sequence shown here is derived from an EMBL/GenBank/DDBJ whole genome shotgun (WGS) entry which is preliminary data.</text>
</comment>
<dbReference type="AlphaFoldDB" id="A0A0F9UVI2"/>
<dbReference type="EMBL" id="LAZR01000795">
    <property type="protein sequence ID" value="KKN57648.1"/>
    <property type="molecule type" value="Genomic_DNA"/>
</dbReference>
<accession>A0A0F9UVI2</accession>
<evidence type="ECO:0000313" key="1">
    <source>
        <dbReference type="EMBL" id="KKN57648.1"/>
    </source>
</evidence>
<reference evidence="1" key="1">
    <citation type="journal article" date="2015" name="Nature">
        <title>Complex archaea that bridge the gap between prokaryotes and eukaryotes.</title>
        <authorList>
            <person name="Spang A."/>
            <person name="Saw J.H."/>
            <person name="Jorgensen S.L."/>
            <person name="Zaremba-Niedzwiedzka K."/>
            <person name="Martijn J."/>
            <person name="Lind A.E."/>
            <person name="van Eijk R."/>
            <person name="Schleper C."/>
            <person name="Guy L."/>
            <person name="Ettema T.J."/>
        </authorList>
    </citation>
    <scope>NUCLEOTIDE SEQUENCE</scope>
</reference>
<protein>
    <submittedName>
        <fullName evidence="1">Uncharacterized protein</fullName>
    </submittedName>
</protein>
<organism evidence="1">
    <name type="scientific">marine sediment metagenome</name>
    <dbReference type="NCBI Taxonomy" id="412755"/>
    <lineage>
        <taxon>unclassified sequences</taxon>
        <taxon>metagenomes</taxon>
        <taxon>ecological metagenomes</taxon>
    </lineage>
</organism>
<gene>
    <name evidence="1" type="ORF">LCGC14_0560200</name>
</gene>
<sequence length="348" mass="41214">MSVFLINRFPRQMGRPFKDFIAYDMDDVNSYILKYGGFYGIHISTYAFSTIDKGVVDYESAVIDKVYGDIDSIDWLDQIRRVFEWAVYDNNIISRYTMSGKGTHFYIFCKEQIKHKRNTIFNFLTFLERKLRIDIDSQIKGDLARSFRVPETYNHRRKRYAICLDEDLIFNHTKEDIYKIAEKFPPYKPEKVWYGNNLVDLSSFDKDSYMYGIDMPTRISGDLLSLKELKKLYLPIDKFPPCIQSWLLNDDLRHKGRFSLIIYLRDQTITDIPLSYKEVVSILKNILNESRWKHVSTDMSLPGFGLGENLRPVKKAFSNINYKMYSCYQLRDFGLCPTKCGRWHPIYI</sequence>
<proteinExistence type="predicted"/>
<name>A0A0F9UVI2_9ZZZZ</name>